<evidence type="ECO:0000256" key="8">
    <source>
        <dbReference type="ARBA" id="ARBA00038436"/>
    </source>
</evidence>
<keyword evidence="4" id="KW-0997">Cell inner membrane</keyword>
<dbReference type="PANTHER" id="PTHR35011">
    <property type="entry name" value="2,3-DIKETO-L-GULONATE TRAP TRANSPORTER SMALL PERMEASE PROTEIN YIAM"/>
    <property type="match status" value="1"/>
</dbReference>
<proteinExistence type="inferred from homology"/>
<reference evidence="11 12" key="1">
    <citation type="submission" date="2016-10" db="EMBL/GenBank/DDBJ databases">
        <authorList>
            <person name="Varghese N."/>
            <person name="Submissions S."/>
        </authorList>
    </citation>
    <scope>NUCLEOTIDE SEQUENCE [LARGE SCALE GENOMIC DNA]</scope>
    <source>
        <strain evidence="11 12">IAM 15147</strain>
    </source>
</reference>
<keyword evidence="3" id="KW-1003">Cell membrane</keyword>
<evidence type="ECO:0000256" key="4">
    <source>
        <dbReference type="ARBA" id="ARBA00022519"/>
    </source>
</evidence>
<keyword evidence="12" id="KW-1185">Reference proteome</keyword>
<feature type="domain" description="Tripartite ATP-independent periplasmic transporters DctQ component" evidence="10">
    <location>
        <begin position="34"/>
        <end position="159"/>
    </location>
</feature>
<dbReference type="GO" id="GO:0022857">
    <property type="term" value="F:transmembrane transporter activity"/>
    <property type="evidence" value="ECO:0007669"/>
    <property type="project" value="TreeGrafter"/>
</dbReference>
<dbReference type="InterPro" id="IPR007387">
    <property type="entry name" value="TRAP_DctQ"/>
</dbReference>
<keyword evidence="7 9" id="KW-0472">Membrane</keyword>
<evidence type="ECO:0000313" key="12">
    <source>
        <dbReference type="Proteomes" id="UP000198506"/>
    </source>
</evidence>
<feature type="transmembrane region" description="Helical" evidence="9">
    <location>
        <begin position="137"/>
        <end position="154"/>
    </location>
</feature>
<dbReference type="RefSeq" id="WP_318255281.1">
    <property type="nucleotide sequence ID" value="NZ_FOZN01000001.1"/>
</dbReference>
<protein>
    <submittedName>
        <fullName evidence="11">TRAP-type C4-dicarboxylate transport system, small permease component</fullName>
    </submittedName>
</protein>
<gene>
    <name evidence="11" type="ORF">SAMN04487783_0417</name>
</gene>
<dbReference type="Pfam" id="PF04290">
    <property type="entry name" value="DctQ"/>
    <property type="match status" value="1"/>
</dbReference>
<accession>A0AA94HKF1</accession>
<dbReference type="AlphaFoldDB" id="A0AA94HKF1"/>
<sequence>MPTQSTQTRPRRALAAIATAIEEVIPSLLLAVSVVLLCADVAARYIFDSPIPGAGSIAMLSFIWITYISAGGIARRGRHIVIDVLVSRFPQRLQAATQLLVQLLVLALIGYVLYFAVDALLHTRFVEVPGLGVNRGVFTAAIVVGFALMAIYSIRDLLHAGRGVATGEFAPLQDDSDDEFASLEASAPVGGGYEPPTSVTEAVFITERQADDNEKGTRA</sequence>
<feature type="transmembrane region" description="Helical" evidence="9">
    <location>
        <begin position="53"/>
        <end position="74"/>
    </location>
</feature>
<evidence type="ECO:0000256" key="7">
    <source>
        <dbReference type="ARBA" id="ARBA00023136"/>
    </source>
</evidence>
<evidence type="ECO:0000259" key="10">
    <source>
        <dbReference type="Pfam" id="PF04290"/>
    </source>
</evidence>
<comment type="subcellular location">
    <subcellularLocation>
        <location evidence="1">Cell inner membrane</location>
        <topology evidence="1">Multi-pass membrane protein</topology>
    </subcellularLocation>
</comment>
<evidence type="ECO:0000256" key="9">
    <source>
        <dbReference type="SAM" id="Phobius"/>
    </source>
</evidence>
<dbReference type="GO" id="GO:0015740">
    <property type="term" value="P:C4-dicarboxylate transport"/>
    <property type="evidence" value="ECO:0007669"/>
    <property type="project" value="TreeGrafter"/>
</dbReference>
<keyword evidence="6 9" id="KW-1133">Transmembrane helix</keyword>
<organism evidence="11 12">
    <name type="scientific">Agrococcus baldri</name>
    <dbReference type="NCBI Taxonomy" id="153730"/>
    <lineage>
        <taxon>Bacteria</taxon>
        <taxon>Bacillati</taxon>
        <taxon>Actinomycetota</taxon>
        <taxon>Actinomycetes</taxon>
        <taxon>Micrococcales</taxon>
        <taxon>Microbacteriaceae</taxon>
        <taxon>Agrococcus</taxon>
    </lineage>
</organism>
<evidence type="ECO:0000256" key="3">
    <source>
        <dbReference type="ARBA" id="ARBA00022475"/>
    </source>
</evidence>
<dbReference type="EMBL" id="FOZN01000001">
    <property type="protein sequence ID" value="SFS00087.1"/>
    <property type="molecule type" value="Genomic_DNA"/>
</dbReference>
<name>A0AA94HKF1_9MICO</name>
<evidence type="ECO:0000256" key="2">
    <source>
        <dbReference type="ARBA" id="ARBA00022448"/>
    </source>
</evidence>
<evidence type="ECO:0000313" key="11">
    <source>
        <dbReference type="EMBL" id="SFS00087.1"/>
    </source>
</evidence>
<feature type="transmembrane region" description="Helical" evidence="9">
    <location>
        <begin position="95"/>
        <end position="117"/>
    </location>
</feature>
<evidence type="ECO:0000256" key="5">
    <source>
        <dbReference type="ARBA" id="ARBA00022692"/>
    </source>
</evidence>
<evidence type="ECO:0000256" key="1">
    <source>
        <dbReference type="ARBA" id="ARBA00004429"/>
    </source>
</evidence>
<dbReference type="InterPro" id="IPR055348">
    <property type="entry name" value="DctQ"/>
</dbReference>
<comment type="similarity">
    <text evidence="8">Belongs to the TRAP transporter small permease family.</text>
</comment>
<keyword evidence="2" id="KW-0813">Transport</keyword>
<keyword evidence="5 9" id="KW-0812">Transmembrane</keyword>
<dbReference type="PANTHER" id="PTHR35011:SF2">
    <property type="entry name" value="2,3-DIKETO-L-GULONATE TRAP TRANSPORTER SMALL PERMEASE PROTEIN YIAM"/>
    <property type="match status" value="1"/>
</dbReference>
<dbReference type="Proteomes" id="UP000198506">
    <property type="component" value="Unassembled WGS sequence"/>
</dbReference>
<comment type="caution">
    <text evidence="11">The sequence shown here is derived from an EMBL/GenBank/DDBJ whole genome shotgun (WGS) entry which is preliminary data.</text>
</comment>
<dbReference type="GO" id="GO:0005886">
    <property type="term" value="C:plasma membrane"/>
    <property type="evidence" value="ECO:0007669"/>
    <property type="project" value="UniProtKB-SubCell"/>
</dbReference>
<evidence type="ECO:0000256" key="6">
    <source>
        <dbReference type="ARBA" id="ARBA00022989"/>
    </source>
</evidence>